<keyword evidence="4 7" id="KW-0418">Kinase</keyword>
<keyword evidence="1 7" id="KW-0723">Serine/threonine-protein kinase</keyword>
<keyword evidence="5 7" id="KW-0067">ATP-binding</keyword>
<proteinExistence type="inferred from homology"/>
<evidence type="ECO:0000313" key="9">
    <source>
        <dbReference type="EMBL" id="AOR22962.1"/>
    </source>
</evidence>
<evidence type="ECO:0000256" key="7">
    <source>
        <dbReference type="HAMAP-Rule" id="MF_00637"/>
    </source>
</evidence>
<dbReference type="OrthoDB" id="9768808at2"/>
<dbReference type="RefSeq" id="WP_069679118.1">
    <property type="nucleotide sequence ID" value="NZ_CP017253.2"/>
</dbReference>
<evidence type="ECO:0000259" key="8">
    <source>
        <dbReference type="SMART" id="SM00387"/>
    </source>
</evidence>
<dbReference type="SMART" id="SM00387">
    <property type="entry name" value="HATPase_c"/>
    <property type="match status" value="1"/>
</dbReference>
<dbReference type="GO" id="GO:0030436">
    <property type="term" value="P:asexual sporulation"/>
    <property type="evidence" value="ECO:0007669"/>
    <property type="project" value="UniProtKB-UniRule"/>
</dbReference>
<dbReference type="GO" id="GO:0106310">
    <property type="term" value="F:protein serine kinase activity"/>
    <property type="evidence" value="ECO:0007669"/>
    <property type="project" value="RHEA"/>
</dbReference>
<dbReference type="EC" id="2.7.11.1" evidence="7"/>
<protein>
    <recommendedName>
        <fullName evidence="7">Anti-sigma F factor</fullName>
        <ecNumber evidence="7">2.7.11.1</ecNumber>
    </recommendedName>
    <alternativeName>
        <fullName evidence="7">Stage II sporulation protein AB</fullName>
    </alternativeName>
</protein>
<dbReference type="GO" id="GO:0016989">
    <property type="term" value="F:sigma factor antagonist activity"/>
    <property type="evidence" value="ECO:0007669"/>
    <property type="project" value="InterPro"/>
</dbReference>
<evidence type="ECO:0000256" key="3">
    <source>
        <dbReference type="ARBA" id="ARBA00022741"/>
    </source>
</evidence>
<evidence type="ECO:0000256" key="1">
    <source>
        <dbReference type="ARBA" id="ARBA00022527"/>
    </source>
</evidence>
<dbReference type="GO" id="GO:0005524">
    <property type="term" value="F:ATP binding"/>
    <property type="evidence" value="ECO:0007669"/>
    <property type="project" value="UniProtKB-KW"/>
</dbReference>
<gene>
    <name evidence="7" type="primary">spoIIAB</name>
    <name evidence="9" type="ORF">BGI42_04180</name>
</gene>
<dbReference type="Gene3D" id="3.30.565.10">
    <property type="entry name" value="Histidine kinase-like ATPase, C-terminal domain"/>
    <property type="match status" value="1"/>
</dbReference>
<dbReference type="KEGG" id="ctae:BGI42_04180"/>
<dbReference type="GO" id="GO:0004674">
    <property type="term" value="F:protein serine/threonine kinase activity"/>
    <property type="evidence" value="ECO:0007669"/>
    <property type="project" value="UniProtKB-KW"/>
</dbReference>
<dbReference type="InterPro" id="IPR010194">
    <property type="entry name" value="Anti-sigma_F"/>
</dbReference>
<dbReference type="GO" id="GO:0042174">
    <property type="term" value="P:negative regulation of sporulation resulting in formation of a cellular spore"/>
    <property type="evidence" value="ECO:0007669"/>
    <property type="project" value="InterPro"/>
</dbReference>
<dbReference type="InterPro" id="IPR003594">
    <property type="entry name" value="HATPase_dom"/>
</dbReference>
<reference evidence="10" key="1">
    <citation type="submission" date="2016-09" db="EMBL/GenBank/DDBJ databases">
        <title>Genomics of Clostridium taeniosporum, an organism which forms endospores with ribbon-like appendages.</title>
        <authorList>
            <person name="Walker J.R."/>
        </authorList>
    </citation>
    <scope>NUCLEOTIDE SEQUENCE [LARGE SCALE GENOMIC DNA]</scope>
    <source>
        <strain evidence="10">1/k</strain>
    </source>
</reference>
<dbReference type="PANTHER" id="PTHR35526:SF3">
    <property type="entry name" value="ANTI-SIGMA-F FACTOR RSBW"/>
    <property type="match status" value="1"/>
</dbReference>
<accession>A0A1D7XI14</accession>
<dbReference type="Pfam" id="PF13581">
    <property type="entry name" value="HATPase_c_2"/>
    <property type="match status" value="1"/>
</dbReference>
<comment type="function">
    <text evidence="7">Binds to sigma F and blocks its ability to form an RNA polymerase holoenzyme (E-sigma F). Phosphorylates SpoIIAA on a serine residue. This phosphorylation may enable SpoIIAA to act as an anti-anti-sigma factor that counteracts SpoIIAB and thus releases sigma F from inhibition.</text>
</comment>
<keyword evidence="6 7" id="KW-0749">Sporulation</keyword>
<feature type="domain" description="Histidine kinase/HSP90-like ATPase" evidence="8">
    <location>
        <begin position="36"/>
        <end position="141"/>
    </location>
</feature>
<keyword evidence="10" id="KW-1185">Reference proteome</keyword>
<dbReference type="STRING" id="394958.BGI42_04180"/>
<keyword evidence="2 7" id="KW-0808">Transferase</keyword>
<evidence type="ECO:0000256" key="6">
    <source>
        <dbReference type="ARBA" id="ARBA00022969"/>
    </source>
</evidence>
<dbReference type="PANTHER" id="PTHR35526">
    <property type="entry name" value="ANTI-SIGMA-F FACTOR RSBW-RELATED"/>
    <property type="match status" value="1"/>
</dbReference>
<comment type="similarity">
    <text evidence="7">Belongs to the anti-sigma-factor family.</text>
</comment>
<keyword evidence="3 7" id="KW-0547">Nucleotide-binding</keyword>
<organism evidence="9 10">
    <name type="scientific">Clostridium taeniosporum</name>
    <dbReference type="NCBI Taxonomy" id="394958"/>
    <lineage>
        <taxon>Bacteria</taxon>
        <taxon>Bacillati</taxon>
        <taxon>Bacillota</taxon>
        <taxon>Clostridia</taxon>
        <taxon>Eubacteriales</taxon>
        <taxon>Clostridiaceae</taxon>
        <taxon>Clostridium</taxon>
    </lineage>
</organism>
<dbReference type="NCBIfam" id="TIGR01925">
    <property type="entry name" value="spIIAB"/>
    <property type="match status" value="1"/>
</dbReference>
<evidence type="ECO:0000256" key="5">
    <source>
        <dbReference type="ARBA" id="ARBA00022840"/>
    </source>
</evidence>
<dbReference type="AlphaFoldDB" id="A0A1D7XI14"/>
<dbReference type="SUPFAM" id="SSF55874">
    <property type="entry name" value="ATPase domain of HSP90 chaperone/DNA topoisomerase II/histidine kinase"/>
    <property type="match status" value="1"/>
</dbReference>
<comment type="catalytic activity">
    <reaction evidence="7">
        <text>L-seryl-[protein] + ATP = O-phospho-L-seryl-[protein] + ADP + H(+)</text>
        <dbReference type="Rhea" id="RHEA:17989"/>
        <dbReference type="Rhea" id="RHEA-COMP:9863"/>
        <dbReference type="Rhea" id="RHEA-COMP:11604"/>
        <dbReference type="ChEBI" id="CHEBI:15378"/>
        <dbReference type="ChEBI" id="CHEBI:29999"/>
        <dbReference type="ChEBI" id="CHEBI:30616"/>
        <dbReference type="ChEBI" id="CHEBI:83421"/>
        <dbReference type="ChEBI" id="CHEBI:456216"/>
        <dbReference type="EC" id="2.7.11.1"/>
    </reaction>
</comment>
<evidence type="ECO:0000256" key="4">
    <source>
        <dbReference type="ARBA" id="ARBA00022777"/>
    </source>
</evidence>
<dbReference type="Proteomes" id="UP000094652">
    <property type="component" value="Chromosome"/>
</dbReference>
<dbReference type="EMBL" id="CP017253">
    <property type="protein sequence ID" value="AOR22962.1"/>
    <property type="molecule type" value="Genomic_DNA"/>
</dbReference>
<evidence type="ECO:0000313" key="10">
    <source>
        <dbReference type="Proteomes" id="UP000094652"/>
    </source>
</evidence>
<sequence>MYDNKMSLEFISKSQNEAFARVAVAAFIAQLDPTIDEISDVKTAVSEAVTNSIIHGYENREDGIIKIEVEIFNGEVTIEIVDNGKGIEDIPKVMEPLYTSRPDLERSGMGFTVMETFMDGLLVESEREKGTRIRMKKKFNILS</sequence>
<name>A0A1D7XI14_9CLOT</name>
<dbReference type="GO" id="GO:0030435">
    <property type="term" value="P:sporulation resulting in formation of a cellular spore"/>
    <property type="evidence" value="ECO:0007669"/>
    <property type="project" value="UniProtKB-KW"/>
</dbReference>
<dbReference type="InterPro" id="IPR036890">
    <property type="entry name" value="HATPase_C_sf"/>
</dbReference>
<evidence type="ECO:0000256" key="2">
    <source>
        <dbReference type="ARBA" id="ARBA00022679"/>
    </source>
</evidence>
<comment type="catalytic activity">
    <reaction evidence="7">
        <text>L-threonyl-[protein] + ATP = O-phospho-L-threonyl-[protein] + ADP + H(+)</text>
        <dbReference type="Rhea" id="RHEA:46608"/>
        <dbReference type="Rhea" id="RHEA-COMP:11060"/>
        <dbReference type="Rhea" id="RHEA-COMP:11605"/>
        <dbReference type="ChEBI" id="CHEBI:15378"/>
        <dbReference type="ChEBI" id="CHEBI:30013"/>
        <dbReference type="ChEBI" id="CHEBI:30616"/>
        <dbReference type="ChEBI" id="CHEBI:61977"/>
        <dbReference type="ChEBI" id="CHEBI:456216"/>
        <dbReference type="EC" id="2.7.11.1"/>
    </reaction>
</comment>
<dbReference type="InterPro" id="IPR050267">
    <property type="entry name" value="Anti-sigma-factor_SerPK"/>
</dbReference>
<dbReference type="HAMAP" id="MF_00637">
    <property type="entry name" value="Anti_sigma_F"/>
    <property type="match status" value="1"/>
</dbReference>